<dbReference type="InParanoid" id="G0VJG1"/>
<evidence type="ECO:0000256" key="1">
    <source>
        <dbReference type="ARBA" id="ARBA00022737"/>
    </source>
</evidence>
<dbReference type="RefSeq" id="XP_003677987.1">
    <property type="nucleotide sequence ID" value="XM_003677939.1"/>
</dbReference>
<feature type="repeat" description="ANK" evidence="3">
    <location>
        <begin position="106"/>
        <end position="138"/>
    </location>
</feature>
<proteinExistence type="predicted"/>
<dbReference type="Pfam" id="PF12796">
    <property type="entry name" value="Ank_2"/>
    <property type="match status" value="1"/>
</dbReference>
<dbReference type="InterPro" id="IPR036770">
    <property type="entry name" value="Ankyrin_rpt-contain_sf"/>
</dbReference>
<name>G0VJG1_NAUCA</name>
<keyword evidence="6" id="KW-1185">Reference proteome</keyword>
<evidence type="ECO:0000313" key="5">
    <source>
        <dbReference type="EMBL" id="CCC71640.1"/>
    </source>
</evidence>
<dbReference type="GeneID" id="96905317"/>
<dbReference type="PANTHER" id="PTHR24198:SF165">
    <property type="entry name" value="ANKYRIN REPEAT-CONTAINING PROTEIN-RELATED"/>
    <property type="match status" value="1"/>
</dbReference>
<keyword evidence="1" id="KW-0677">Repeat</keyword>
<reference key="2">
    <citation type="submission" date="2011-08" db="EMBL/GenBank/DDBJ databases">
        <title>Genome sequence of Naumovozyma castellii.</title>
        <authorList>
            <person name="Gordon J.L."/>
            <person name="Armisen D."/>
            <person name="Proux-Wera E."/>
            <person name="OhEigeartaigh S.S."/>
            <person name="Byrne K.P."/>
            <person name="Wolfe K.H."/>
        </authorList>
    </citation>
    <scope>NUCLEOTIDE SEQUENCE</scope>
    <source>
        <strain>Type strain:CBS 4309</strain>
    </source>
</reference>
<dbReference type="EMBL" id="HE576759">
    <property type="protein sequence ID" value="CCC71640.1"/>
    <property type="molecule type" value="Genomic_DNA"/>
</dbReference>
<accession>G0VJG1</accession>
<feature type="region of interest" description="Disordered" evidence="4">
    <location>
        <begin position="241"/>
        <end position="292"/>
    </location>
</feature>
<organism evidence="5 6">
    <name type="scientific">Naumovozyma castellii</name>
    <name type="common">Yeast</name>
    <name type="synonym">Saccharomyces castellii</name>
    <dbReference type="NCBI Taxonomy" id="27288"/>
    <lineage>
        <taxon>Eukaryota</taxon>
        <taxon>Fungi</taxon>
        <taxon>Dikarya</taxon>
        <taxon>Ascomycota</taxon>
        <taxon>Saccharomycotina</taxon>
        <taxon>Saccharomycetes</taxon>
        <taxon>Saccharomycetales</taxon>
        <taxon>Saccharomycetaceae</taxon>
        <taxon>Naumovozyma</taxon>
    </lineage>
</organism>
<evidence type="ECO:0000256" key="3">
    <source>
        <dbReference type="PROSITE-ProRule" id="PRU00023"/>
    </source>
</evidence>
<gene>
    <name evidence="5" type="primary">NCAS0H03300</name>
    <name evidence="5" type="ordered locus">NCAS_0H03300</name>
</gene>
<dbReference type="OrthoDB" id="823504at2759"/>
<dbReference type="KEGG" id="ncs:NCAS_0H03300"/>
<dbReference type="STRING" id="1064592.G0VJG1"/>
<dbReference type="Proteomes" id="UP000001640">
    <property type="component" value="Chromosome 8"/>
</dbReference>
<reference evidence="5 6" key="1">
    <citation type="journal article" date="2011" name="Proc. Natl. Acad. Sci. U.S.A.">
        <title>Evolutionary erosion of yeast sex chromosomes by mating-type switching accidents.</title>
        <authorList>
            <person name="Gordon J.L."/>
            <person name="Armisen D."/>
            <person name="Proux-Wera E."/>
            <person name="Oheigeartaigh S.S."/>
            <person name="Byrne K.P."/>
            <person name="Wolfe K.H."/>
        </authorList>
    </citation>
    <scope>NUCLEOTIDE SEQUENCE [LARGE SCALE GENOMIC DNA]</scope>
    <source>
        <strain evidence="6">ATCC 76901 / BCRC 22586 / CBS 4309 / NBRC 1992 / NRRL Y-12630</strain>
    </source>
</reference>
<protein>
    <submittedName>
        <fullName evidence="5">Uncharacterized protein</fullName>
    </submittedName>
</protein>
<keyword evidence="2 3" id="KW-0040">ANK repeat</keyword>
<dbReference type="InterPro" id="IPR002110">
    <property type="entry name" value="Ankyrin_rpt"/>
</dbReference>
<dbReference type="PROSITE" id="PS50088">
    <property type="entry name" value="ANK_REPEAT"/>
    <property type="match status" value="1"/>
</dbReference>
<dbReference type="eggNOG" id="KOG0504">
    <property type="taxonomic scope" value="Eukaryota"/>
</dbReference>
<dbReference type="Gene3D" id="1.25.40.20">
    <property type="entry name" value="Ankyrin repeat-containing domain"/>
    <property type="match status" value="1"/>
</dbReference>
<dbReference type="SMART" id="SM00248">
    <property type="entry name" value="ANK"/>
    <property type="match status" value="5"/>
</dbReference>
<dbReference type="PANTHER" id="PTHR24198">
    <property type="entry name" value="ANKYRIN REPEAT AND PROTEIN KINASE DOMAIN-CONTAINING PROTEIN"/>
    <property type="match status" value="1"/>
</dbReference>
<dbReference type="SUPFAM" id="SSF48403">
    <property type="entry name" value="Ankyrin repeat"/>
    <property type="match status" value="1"/>
</dbReference>
<dbReference type="HOGENOM" id="CLU_036011_0_0_1"/>
<evidence type="ECO:0000256" key="2">
    <source>
        <dbReference type="ARBA" id="ARBA00023043"/>
    </source>
</evidence>
<evidence type="ECO:0000256" key="4">
    <source>
        <dbReference type="SAM" id="MobiDB-lite"/>
    </source>
</evidence>
<sequence>MLGDPETRLREAIIEGKLLIVKRLLRRYPNILHNIDCRNGWSSLHYASFHGRYLICVHLIQLGHECTIRTFKGNSCIHLALLNGHEQTTHLLLQYFPQFINDKGERGKSPLHIACMFDYDRCLNLLIGLGADINVIDDNGDGVMHLCLQYSSLKCMHVLIKEGKLINDDQERDKDNWRPSDVISTFEMGIIYKKALTKRKLQVKSKTNGPFSTPVESVVDKFQGLKLNITTPLTINQYQEGSPAPAGVKSPKIDIPVFTPTQRNFPDRDRDSVSAISLSSTDDDGSGIEGVNEPRDRIEAYLAQDDDDKERNEDVEDKITRERSVTITKSKQSIELIDKYLVGDDVMEMVKTKRSPGHIKKSLLSVPVAKLRK</sequence>
<evidence type="ECO:0000313" key="6">
    <source>
        <dbReference type="Proteomes" id="UP000001640"/>
    </source>
</evidence>
<dbReference type="AlphaFoldDB" id="G0VJG1"/>
<dbReference type="PROSITE" id="PS50297">
    <property type="entry name" value="ANK_REP_REGION"/>
    <property type="match status" value="1"/>
</dbReference>